<dbReference type="PRINTS" id="PR00507">
    <property type="entry name" value="N12N6MTFRASE"/>
</dbReference>
<accession>A0ABN7K5Q4</accession>
<evidence type="ECO:0000313" key="10">
    <source>
        <dbReference type="EMBL" id="CAD7287712.1"/>
    </source>
</evidence>
<evidence type="ECO:0000256" key="1">
    <source>
        <dbReference type="ARBA" id="ARBA00006594"/>
    </source>
</evidence>
<reference evidence="10 11" key="1">
    <citation type="submission" date="2020-11" db="EMBL/GenBank/DDBJ databases">
        <authorList>
            <person name="Peeters C."/>
        </authorList>
    </citation>
    <scope>NUCLEOTIDE SEQUENCE [LARGE SCALE GENOMIC DNA]</scope>
    <source>
        <strain evidence="10 11">LMG 7974</strain>
    </source>
</reference>
<keyword evidence="3" id="KW-0489">Methyltransferase</keyword>
<dbReference type="PROSITE" id="PS00092">
    <property type="entry name" value="N6_MTASE"/>
    <property type="match status" value="1"/>
</dbReference>
<evidence type="ECO:0000313" key="11">
    <source>
        <dbReference type="Proteomes" id="UP000789803"/>
    </source>
</evidence>
<dbReference type="InterPro" id="IPR004546">
    <property type="entry name" value="Restrct_endonuc_T1M"/>
</dbReference>
<feature type="domain" description="N6 adenine-specific DNA methyltransferase N-terminal" evidence="9">
    <location>
        <begin position="11"/>
        <end position="162"/>
    </location>
</feature>
<dbReference type="CDD" id="cd02440">
    <property type="entry name" value="AdoMet_MTases"/>
    <property type="match status" value="1"/>
</dbReference>
<evidence type="ECO:0000256" key="2">
    <source>
        <dbReference type="ARBA" id="ARBA00011900"/>
    </source>
</evidence>
<comment type="caution">
    <text evidence="10">The sequence shown here is derived from an EMBL/GenBank/DDBJ whole genome shotgun (WGS) entry which is preliminary data.</text>
</comment>
<keyword evidence="4" id="KW-0808">Transferase</keyword>
<dbReference type="EMBL" id="CAJHOF010000004">
    <property type="protein sequence ID" value="CAD7287712.1"/>
    <property type="molecule type" value="Genomic_DNA"/>
</dbReference>
<dbReference type="Pfam" id="PF02384">
    <property type="entry name" value="N6_Mtase"/>
    <property type="match status" value="1"/>
</dbReference>
<evidence type="ECO:0000256" key="5">
    <source>
        <dbReference type="ARBA" id="ARBA00022691"/>
    </source>
</evidence>
<dbReference type="Pfam" id="PF12161">
    <property type="entry name" value="HsdM_N"/>
    <property type="match status" value="1"/>
</dbReference>
<dbReference type="InterPro" id="IPR003356">
    <property type="entry name" value="DNA_methylase_A-5"/>
</dbReference>
<evidence type="ECO:0000259" key="8">
    <source>
        <dbReference type="Pfam" id="PF02384"/>
    </source>
</evidence>
<evidence type="ECO:0000259" key="9">
    <source>
        <dbReference type="Pfam" id="PF12161"/>
    </source>
</evidence>
<dbReference type="PANTHER" id="PTHR42933:SF1">
    <property type="entry name" value="SITE-SPECIFIC DNA-METHYLTRANSFERASE (ADENINE-SPECIFIC)"/>
    <property type="match status" value="1"/>
</dbReference>
<keyword evidence="6" id="KW-0680">Restriction system</keyword>
<evidence type="ECO:0000256" key="3">
    <source>
        <dbReference type="ARBA" id="ARBA00022603"/>
    </source>
</evidence>
<dbReference type="Proteomes" id="UP000789803">
    <property type="component" value="Unassembled WGS sequence"/>
</dbReference>
<evidence type="ECO:0000256" key="7">
    <source>
        <dbReference type="ARBA" id="ARBA00047942"/>
    </source>
</evidence>
<protein>
    <recommendedName>
        <fullName evidence="2">site-specific DNA-methyltransferase (adenine-specific)</fullName>
        <ecNumber evidence="2">2.1.1.72</ecNumber>
    </recommendedName>
</protein>
<evidence type="ECO:0000256" key="6">
    <source>
        <dbReference type="ARBA" id="ARBA00022747"/>
    </source>
</evidence>
<feature type="domain" description="DNA methylase adenine-specific" evidence="8">
    <location>
        <begin position="176"/>
        <end position="485"/>
    </location>
</feature>
<dbReference type="InterPro" id="IPR022749">
    <property type="entry name" value="D12N6_MeTrfase_N"/>
</dbReference>
<comment type="catalytic activity">
    <reaction evidence="7">
        <text>a 2'-deoxyadenosine in DNA + S-adenosyl-L-methionine = an N(6)-methyl-2'-deoxyadenosine in DNA + S-adenosyl-L-homocysteine + H(+)</text>
        <dbReference type="Rhea" id="RHEA:15197"/>
        <dbReference type="Rhea" id="RHEA-COMP:12418"/>
        <dbReference type="Rhea" id="RHEA-COMP:12419"/>
        <dbReference type="ChEBI" id="CHEBI:15378"/>
        <dbReference type="ChEBI" id="CHEBI:57856"/>
        <dbReference type="ChEBI" id="CHEBI:59789"/>
        <dbReference type="ChEBI" id="CHEBI:90615"/>
        <dbReference type="ChEBI" id="CHEBI:90616"/>
        <dbReference type="EC" id="2.1.1.72"/>
    </reaction>
</comment>
<dbReference type="RefSeq" id="WP_229932412.1">
    <property type="nucleotide sequence ID" value="NZ_CAJHOF010000004.1"/>
</dbReference>
<gene>
    <name evidence="10" type="ORF">LMG7974_00592</name>
</gene>
<keyword evidence="11" id="KW-1185">Reference proteome</keyword>
<evidence type="ECO:0000256" key="4">
    <source>
        <dbReference type="ARBA" id="ARBA00022679"/>
    </source>
</evidence>
<comment type="similarity">
    <text evidence="1">Belongs to the N(4)/N(6)-methyltransferase family.</text>
</comment>
<dbReference type="PANTHER" id="PTHR42933">
    <property type="entry name" value="SLR6095 PROTEIN"/>
    <property type="match status" value="1"/>
</dbReference>
<dbReference type="Gene3D" id="1.20.1260.30">
    <property type="match status" value="1"/>
</dbReference>
<dbReference type="NCBIfam" id="TIGR00497">
    <property type="entry name" value="hsdM"/>
    <property type="match status" value="1"/>
</dbReference>
<dbReference type="InterPro" id="IPR029063">
    <property type="entry name" value="SAM-dependent_MTases_sf"/>
</dbReference>
<keyword evidence="5" id="KW-0949">S-adenosyl-L-methionine</keyword>
<sequence>MQQSQKQRDEIHKTIWNIANKLRGSVTGWDFKQYVLGTLFYRFISEKFRNYINERYQGIENYANLDDEKIKQMPQNNKTQFIKEIGFFMYPSELFENVAKNAYQMKENLNEKLESIFKNIENSAKGSQSENDLSGLFDDFDINSKKLGTTVIARNEKLADILIEVAKMNFDFKDNKIDAFGDAYEFLMTMYASNAGKSGGEFFTPQEVSELLTKIVANKKDKLNNIYDPACGSGSLLLKAIKVLGKDKVGAFYGQEIELTTYNLCRMNMFLHGLEFDKFDIIHADTLLHAYHSDKKFQAIVSNPPYSIKWKGDDDPILINDARFSPAGILAPKSKADLAFVMHALYHLANNGTAAIVMFPGTMYRSGAEQKIRKYLVENDFVDCIINLPQNLFFGTSIQTNILVLKKNKTNGSCGNVLFINAQNEFEKSTNNNKLTPNNIDKIMQIYKERKEEQFFSRKVEIAQIKENDYNLSVSSYVEQEDKSEKIDIKELNLQILAIVKNQQILRSQIDKIVADLESAV</sequence>
<dbReference type="EC" id="2.1.1.72" evidence="2"/>
<dbReference type="InterPro" id="IPR038333">
    <property type="entry name" value="T1MK-like_N_sf"/>
</dbReference>
<proteinExistence type="inferred from homology"/>
<dbReference type="SUPFAM" id="SSF53335">
    <property type="entry name" value="S-adenosyl-L-methionine-dependent methyltransferases"/>
    <property type="match status" value="1"/>
</dbReference>
<organism evidence="10 11">
    <name type="scientific">Campylobacter majalis</name>
    <dbReference type="NCBI Taxonomy" id="2790656"/>
    <lineage>
        <taxon>Bacteria</taxon>
        <taxon>Pseudomonadati</taxon>
        <taxon>Campylobacterota</taxon>
        <taxon>Epsilonproteobacteria</taxon>
        <taxon>Campylobacterales</taxon>
        <taxon>Campylobacteraceae</taxon>
        <taxon>Campylobacter</taxon>
    </lineage>
</organism>
<name>A0ABN7K5Q4_9BACT</name>
<dbReference type="InterPro" id="IPR002052">
    <property type="entry name" value="DNA_methylase_N6_adenine_CS"/>
</dbReference>
<dbReference type="Gene3D" id="3.40.50.150">
    <property type="entry name" value="Vaccinia Virus protein VP39"/>
    <property type="match status" value="1"/>
</dbReference>
<dbReference type="InterPro" id="IPR051537">
    <property type="entry name" value="DNA_Adenine_Mtase"/>
</dbReference>